<feature type="compositionally biased region" description="Basic and acidic residues" evidence="1">
    <location>
        <begin position="14"/>
        <end position="34"/>
    </location>
</feature>
<feature type="compositionally biased region" description="Basic residues" evidence="1">
    <location>
        <begin position="338"/>
        <end position="352"/>
    </location>
</feature>
<name>A0A286UE40_9AGAM</name>
<gene>
    <name evidence="2" type="ORF">PNOK_0634700</name>
</gene>
<keyword evidence="3" id="KW-1185">Reference proteome</keyword>
<reference evidence="2 3" key="1">
    <citation type="journal article" date="2017" name="Mol. Ecol.">
        <title>Comparative and population genomic landscape of Phellinus noxius: A hypervariable fungus causing root rot in trees.</title>
        <authorList>
            <person name="Chung C.L."/>
            <person name="Lee T.J."/>
            <person name="Akiba M."/>
            <person name="Lee H.H."/>
            <person name="Kuo T.H."/>
            <person name="Liu D."/>
            <person name="Ke H.M."/>
            <person name="Yokoi T."/>
            <person name="Roa M.B."/>
            <person name="Lu M.J."/>
            <person name="Chang Y.Y."/>
            <person name="Ann P.J."/>
            <person name="Tsai J.N."/>
            <person name="Chen C.Y."/>
            <person name="Tzean S.S."/>
            <person name="Ota Y."/>
            <person name="Hattori T."/>
            <person name="Sahashi N."/>
            <person name="Liou R.F."/>
            <person name="Kikuchi T."/>
            <person name="Tsai I.J."/>
        </authorList>
    </citation>
    <scope>NUCLEOTIDE SEQUENCE [LARGE SCALE GENOMIC DNA]</scope>
    <source>
        <strain evidence="2 3">FFPRI411160</strain>
    </source>
</reference>
<proteinExistence type="predicted"/>
<feature type="compositionally biased region" description="Polar residues" evidence="1">
    <location>
        <begin position="357"/>
        <end position="368"/>
    </location>
</feature>
<dbReference type="AlphaFoldDB" id="A0A286UE40"/>
<evidence type="ECO:0000256" key="1">
    <source>
        <dbReference type="SAM" id="MobiDB-lite"/>
    </source>
</evidence>
<feature type="region of interest" description="Disordered" evidence="1">
    <location>
        <begin position="195"/>
        <end position="228"/>
    </location>
</feature>
<feature type="compositionally biased region" description="Polar residues" evidence="1">
    <location>
        <begin position="196"/>
        <end position="208"/>
    </location>
</feature>
<feature type="compositionally biased region" description="Polar residues" evidence="1">
    <location>
        <begin position="460"/>
        <end position="473"/>
    </location>
</feature>
<dbReference type="InParanoid" id="A0A286UE40"/>
<feature type="region of interest" description="Disordered" evidence="1">
    <location>
        <begin position="1"/>
        <end position="56"/>
    </location>
</feature>
<organism evidence="2 3">
    <name type="scientific">Pyrrhoderma noxium</name>
    <dbReference type="NCBI Taxonomy" id="2282107"/>
    <lineage>
        <taxon>Eukaryota</taxon>
        <taxon>Fungi</taxon>
        <taxon>Dikarya</taxon>
        <taxon>Basidiomycota</taxon>
        <taxon>Agaricomycotina</taxon>
        <taxon>Agaricomycetes</taxon>
        <taxon>Hymenochaetales</taxon>
        <taxon>Hymenochaetaceae</taxon>
        <taxon>Pyrrhoderma</taxon>
    </lineage>
</organism>
<protein>
    <submittedName>
        <fullName evidence="2">Uncharacterized protein</fullName>
    </submittedName>
</protein>
<feature type="region of interest" description="Disordered" evidence="1">
    <location>
        <begin position="316"/>
        <end position="375"/>
    </location>
</feature>
<feature type="region of interest" description="Disordered" evidence="1">
    <location>
        <begin position="448"/>
        <end position="473"/>
    </location>
</feature>
<dbReference type="Proteomes" id="UP000217199">
    <property type="component" value="Unassembled WGS sequence"/>
</dbReference>
<evidence type="ECO:0000313" key="3">
    <source>
        <dbReference type="Proteomes" id="UP000217199"/>
    </source>
</evidence>
<dbReference type="EMBL" id="NBII01000006">
    <property type="protein sequence ID" value="PAV17861.1"/>
    <property type="molecule type" value="Genomic_DNA"/>
</dbReference>
<comment type="caution">
    <text evidence="2">The sequence shown here is derived from an EMBL/GenBank/DDBJ whole genome shotgun (WGS) entry which is preliminary data.</text>
</comment>
<evidence type="ECO:0000313" key="2">
    <source>
        <dbReference type="EMBL" id="PAV17861.1"/>
    </source>
</evidence>
<sequence length="473" mass="53576">MPEDRPYESYSEFIEPRKLTLDCQDNRDLRESHPRSPYSRPPQEGTSMEHPAYGSPTRMNNSDFGMHNVPGPFMWDGDYGANSLPPPVGLPPLAPFDEWVHFPGRHDEYGPPTLPPPFNFSPFPRAGDMMDQHPPMHAPDPLPPLHSFAPSSPFGYDHSMDRFPNMMFDPYLPGPSNHPHPSDMQLPILPYPPSQPQQEYTPECQTPPSDDHQSIHMSMKKQRVDKRNSKPLTVEELEHDNSRFAKVVKAFLSIEDPESRTVPEIAKRVSDMYAGQYADFEGVKRMVNDVLQKHRAFWHPGRGSPYQLNLGEGRARREFPSSRHGRSSYDSDGLYYPNKKKKSKHIHSRQLRKPVAETTNLSPVNHTENLPEHIVPKLGSREDGLSILNNLQLSNPANGMIQPNFLVPDSGDKQRSDQQNAFEQNIDPALLSLSMTMSSDKKENAIVDPQLLLGSEESRTLNSLTQDSSSLPR</sequence>
<dbReference type="OrthoDB" id="3264017at2759"/>
<accession>A0A286UE40</accession>